<keyword evidence="2" id="KW-1185">Reference proteome</keyword>
<dbReference type="PANTHER" id="PTHR21439:SF0">
    <property type="entry name" value="PROTEIN OSCP1"/>
    <property type="match status" value="1"/>
</dbReference>
<dbReference type="GeneID" id="9037294"/>
<sequence>MVIGHLLTMPLVVINMGGEMIYILNQRLEAQNISSAKKHRVLNDVIRSMFEKSFIKEMFVPQQMYSMRSLRQLLERLVHSSIMRLNTLSMDKLFDLVSMGLKLQVII</sequence>
<dbReference type="Pfam" id="PF10188">
    <property type="entry name" value="Oscp1"/>
    <property type="match status" value="1"/>
</dbReference>
<dbReference type="OMA" id="MENIVHS"/>
<dbReference type="PANTHER" id="PTHR21439">
    <property type="entry name" value="OXIDORED-NITRO DOMAIN-CONTAINING PROTEIN"/>
    <property type="match status" value="1"/>
</dbReference>
<dbReference type="GO" id="GO:0005737">
    <property type="term" value="C:cytoplasm"/>
    <property type="evidence" value="ECO:0007669"/>
    <property type="project" value="TreeGrafter"/>
</dbReference>
<dbReference type="OrthoDB" id="2157380at2759"/>
<proteinExistence type="predicted"/>
<accession>C5LZM0</accession>
<dbReference type="AlphaFoldDB" id="C5LZM0"/>
<dbReference type="EMBL" id="GG686940">
    <property type="protein sequence ID" value="EEQ97823.1"/>
    <property type="molecule type" value="Genomic_DNA"/>
</dbReference>
<gene>
    <name evidence="1" type="ORF">Pmar_PMAR014161</name>
</gene>
<protein>
    <submittedName>
        <fullName evidence="1">Uncharacterized protein</fullName>
    </submittedName>
</protein>
<dbReference type="Proteomes" id="UP000007800">
    <property type="component" value="Unassembled WGS sequence"/>
</dbReference>
<reference evidence="1 2" key="1">
    <citation type="submission" date="2008-07" db="EMBL/GenBank/DDBJ databases">
        <authorList>
            <person name="El-Sayed N."/>
            <person name="Caler E."/>
            <person name="Inman J."/>
            <person name="Amedeo P."/>
            <person name="Hass B."/>
            <person name="Wortman J."/>
        </authorList>
    </citation>
    <scope>NUCLEOTIDE SEQUENCE [LARGE SCALE GENOMIC DNA]</scope>
    <source>
        <strain evidence="2">ATCC 50983 / TXsc</strain>
    </source>
</reference>
<organism evidence="2">
    <name type="scientific">Perkinsus marinus (strain ATCC 50983 / TXsc)</name>
    <dbReference type="NCBI Taxonomy" id="423536"/>
    <lineage>
        <taxon>Eukaryota</taxon>
        <taxon>Sar</taxon>
        <taxon>Alveolata</taxon>
        <taxon>Perkinsozoa</taxon>
        <taxon>Perkinsea</taxon>
        <taxon>Perkinsida</taxon>
        <taxon>Perkinsidae</taxon>
        <taxon>Perkinsus</taxon>
    </lineage>
</organism>
<dbReference type="InterPro" id="IPR019332">
    <property type="entry name" value="OSCP1"/>
</dbReference>
<feature type="non-terminal residue" evidence="1">
    <location>
        <position position="107"/>
    </location>
</feature>
<dbReference type="RefSeq" id="XP_002765106.1">
    <property type="nucleotide sequence ID" value="XM_002765060.1"/>
</dbReference>
<dbReference type="GO" id="GO:0005886">
    <property type="term" value="C:plasma membrane"/>
    <property type="evidence" value="ECO:0007669"/>
    <property type="project" value="TreeGrafter"/>
</dbReference>
<dbReference type="InParanoid" id="C5LZM0"/>
<evidence type="ECO:0000313" key="2">
    <source>
        <dbReference type="Proteomes" id="UP000007800"/>
    </source>
</evidence>
<evidence type="ECO:0000313" key="1">
    <source>
        <dbReference type="EMBL" id="EEQ97823.1"/>
    </source>
</evidence>
<name>C5LZM0_PERM5</name>